<organism evidence="1">
    <name type="scientific">Homalodisca liturata</name>
    <dbReference type="NCBI Taxonomy" id="320908"/>
    <lineage>
        <taxon>Eukaryota</taxon>
        <taxon>Metazoa</taxon>
        <taxon>Ecdysozoa</taxon>
        <taxon>Arthropoda</taxon>
        <taxon>Hexapoda</taxon>
        <taxon>Insecta</taxon>
        <taxon>Pterygota</taxon>
        <taxon>Neoptera</taxon>
        <taxon>Paraneoptera</taxon>
        <taxon>Hemiptera</taxon>
        <taxon>Auchenorrhyncha</taxon>
        <taxon>Membracoidea</taxon>
        <taxon>Cicadellidae</taxon>
        <taxon>Cicadellinae</taxon>
        <taxon>Proconiini</taxon>
        <taxon>Homalodisca</taxon>
    </lineage>
</organism>
<sequence length="298" mass="34767">ITLTVLKNFINMISCFNCRVLRYFSVCSLFIISSTASSMNSSEDSSAAAEPIIGANCKMKNLGIFYSEKEIFDILMDERNRNRRNVSDLIRVYKEKCCSLAEENTNTTKPRRPFIVVESNHRPPRKLVAKQLADILGGEYISVPPKCLREFLYTFDYSGLLRRAYFGLSLYATAYEVKAVYHKKPVVTSGYWSDQTSFAISKEYDLDKIPEVGHSIYTWPEDLLKPDVSFLMNVPQRQVDGYATTILPDNFQEKRIVAFRRMRRPRLREIKDIFYYDTILTQMQSKMLNVFMHPRWKR</sequence>
<feature type="non-terminal residue" evidence="1">
    <location>
        <position position="298"/>
    </location>
</feature>
<gene>
    <name evidence="1" type="ORF">g.17308</name>
</gene>
<dbReference type="AlphaFoldDB" id="A0A1B6IJJ1"/>
<accession>A0A1B6IJJ1</accession>
<proteinExistence type="predicted"/>
<evidence type="ECO:0000313" key="1">
    <source>
        <dbReference type="EMBL" id="JAS87085.1"/>
    </source>
</evidence>
<reference evidence="1" key="1">
    <citation type="submission" date="2015-11" db="EMBL/GenBank/DDBJ databases">
        <title>De novo transcriptome assembly of four potential Pierce s Disease insect vectors from Arizona vineyards.</title>
        <authorList>
            <person name="Tassone E.E."/>
        </authorList>
    </citation>
    <scope>NUCLEOTIDE SEQUENCE</scope>
</reference>
<protein>
    <submittedName>
        <fullName evidence="1">Uncharacterized protein</fullName>
    </submittedName>
</protein>
<feature type="non-terminal residue" evidence="1">
    <location>
        <position position="1"/>
    </location>
</feature>
<name>A0A1B6IJJ1_9HEMI</name>
<dbReference type="EMBL" id="GECU01020621">
    <property type="protein sequence ID" value="JAS87085.1"/>
    <property type="molecule type" value="Transcribed_RNA"/>
</dbReference>